<dbReference type="PROSITE" id="PS50801">
    <property type="entry name" value="STAS"/>
    <property type="match status" value="1"/>
</dbReference>
<name>A0ABN6RQ43_9BACT</name>
<keyword evidence="10" id="KW-1185">Reference proteome</keyword>
<feature type="transmembrane region" description="Helical" evidence="6">
    <location>
        <begin position="442"/>
        <end position="459"/>
    </location>
</feature>
<dbReference type="InterPro" id="IPR018488">
    <property type="entry name" value="cNMP-bd_CS"/>
</dbReference>
<evidence type="ECO:0000313" key="10">
    <source>
        <dbReference type="Proteomes" id="UP001061361"/>
    </source>
</evidence>
<dbReference type="CDD" id="cd00038">
    <property type="entry name" value="CAP_ED"/>
    <property type="match status" value="1"/>
</dbReference>
<feature type="domain" description="Cyclic nucleotide-binding" evidence="7">
    <location>
        <begin position="783"/>
        <end position="873"/>
    </location>
</feature>
<dbReference type="PROSITE" id="PS00889">
    <property type="entry name" value="CNMP_BINDING_2"/>
    <property type="match status" value="1"/>
</dbReference>
<organism evidence="9 10">
    <name type="scientific">Pseudodesulfovibrio portus</name>
    <dbReference type="NCBI Taxonomy" id="231439"/>
    <lineage>
        <taxon>Bacteria</taxon>
        <taxon>Pseudomonadati</taxon>
        <taxon>Thermodesulfobacteriota</taxon>
        <taxon>Desulfovibrionia</taxon>
        <taxon>Desulfovibrionales</taxon>
        <taxon>Desulfovibrionaceae</taxon>
    </lineage>
</organism>
<evidence type="ECO:0000256" key="3">
    <source>
        <dbReference type="ARBA" id="ARBA00022989"/>
    </source>
</evidence>
<dbReference type="Gene3D" id="3.30.750.24">
    <property type="entry name" value="STAS domain"/>
    <property type="match status" value="1"/>
</dbReference>
<keyword evidence="3 6" id="KW-1133">Transmembrane helix</keyword>
<evidence type="ECO:0000259" key="7">
    <source>
        <dbReference type="PROSITE" id="PS50042"/>
    </source>
</evidence>
<evidence type="ECO:0000256" key="4">
    <source>
        <dbReference type="ARBA" id="ARBA00023136"/>
    </source>
</evidence>
<dbReference type="SMART" id="SM00100">
    <property type="entry name" value="cNMP"/>
    <property type="match status" value="1"/>
</dbReference>
<feature type="domain" description="STAS" evidence="8">
    <location>
        <begin position="643"/>
        <end position="748"/>
    </location>
</feature>
<dbReference type="InterPro" id="IPR036513">
    <property type="entry name" value="STAS_dom_sf"/>
</dbReference>
<evidence type="ECO:0000256" key="5">
    <source>
        <dbReference type="SAM" id="MobiDB-lite"/>
    </source>
</evidence>
<feature type="transmembrane region" description="Helical" evidence="6">
    <location>
        <begin position="479"/>
        <end position="500"/>
    </location>
</feature>
<evidence type="ECO:0000256" key="2">
    <source>
        <dbReference type="ARBA" id="ARBA00022692"/>
    </source>
</evidence>
<dbReference type="InterPro" id="IPR000595">
    <property type="entry name" value="cNMP-bd_dom"/>
</dbReference>
<reference evidence="9" key="1">
    <citation type="submission" date="2022-08" db="EMBL/GenBank/DDBJ databases">
        <title>Genome Sequence of the sulphate-reducing bacterium, Pseudodesulfovibrio portus JCM14722.</title>
        <authorList>
            <person name="Kondo R."/>
            <person name="Kataoka T."/>
        </authorList>
    </citation>
    <scope>NUCLEOTIDE SEQUENCE</scope>
    <source>
        <strain evidence="9">JCM 14722</strain>
    </source>
</reference>
<evidence type="ECO:0000256" key="1">
    <source>
        <dbReference type="ARBA" id="ARBA00004141"/>
    </source>
</evidence>
<dbReference type="Proteomes" id="UP001061361">
    <property type="component" value="Chromosome"/>
</dbReference>
<dbReference type="Gene3D" id="2.60.120.10">
    <property type="entry name" value="Jelly Rolls"/>
    <property type="match status" value="1"/>
</dbReference>
<dbReference type="Pfam" id="PF01740">
    <property type="entry name" value="STAS"/>
    <property type="match status" value="1"/>
</dbReference>
<feature type="transmembrane region" description="Helical" evidence="6">
    <location>
        <begin position="512"/>
        <end position="530"/>
    </location>
</feature>
<feature type="transmembrane region" description="Helical" evidence="6">
    <location>
        <begin position="208"/>
        <end position="226"/>
    </location>
</feature>
<dbReference type="EMBL" id="AP026708">
    <property type="protein sequence ID" value="BDQ32921.1"/>
    <property type="molecule type" value="Genomic_DNA"/>
</dbReference>
<keyword evidence="2 6" id="KW-0812">Transmembrane</keyword>
<sequence>MAIFKCGSCGYERNVPEKLVGRKAKCPDCGVGVAIVDHLDGEESVEVDFEGESPAEEPARTAPVDGNDGVPLTSLNLDDQDVEIDLDGPDDVICPACGHVLESGYAGNCPQCGAPLDPADTIPDIDEADVDVSDLAETEVPQVWDEDFNEESGDSEILAGPEDPDRWRFMQGSFSLNLYAGIVSGVLLLFLVYALSLLVVSRAGLHELLPYILGTALTGVLVGAIVNSLFSRIPFLLVGPETVLTGVLFLFVGNMYQAMADVYDPDFILPTILAGVAVAAFFTGLSLFLLGKLRLGEFVRYIPLQIIGGVIGGVGFFILLGAFDGMAQLNLDWSNIYTIATSFSSNFRPMETVRTAGPSVAFGLVVFMAMFRSKNSVFLLFMVLAASGMGFAAGIWGMSEPIRALAAPVSFPVGAKLIHPVEIFNSWLLVQNIQWGIIKANGLYIGALAVLSVLTVMFRTTKLEILRGRESDLNVEYNALGVSNMISGACGGMPVSLSYGRSMGGYAAGGRGPVTGIVTGVVCGVGLFYADTVLPMIPRFVPEGLLIYVCLDLIRDWVFRTRTAFTSRHEKWLLRLTFLTTICLGLLEGIGFGVALALMVTVSRASRGGVVRNFLTGSNHSSNVDRAPAQKRTLKEFGDHIHIMRLQGFLFLGSMEQLIKEIRVRLDDRNKLPVEYLVLDFTLVNGFASAASIGFDKLRTLVLEYGIECVITNAPLELEEHLEEMGLVGEDEGLFKVFFNLDYAMEWCEQLVLDSENMLEMKERALPELLAPVFPEPKYIPALMKVLKREVAKTGEAIFRQGDKSDSMFFVESGRLDVELEMEDGKILRLKKVGPGAVFGEMGIYTLAPRSATIRAAEKCVLYRLTLDKLDAIEKRAPMLVTAVNRFLINLLSERLADANAKVRDLLL</sequence>
<feature type="region of interest" description="Disordered" evidence="5">
    <location>
        <begin position="47"/>
        <end position="73"/>
    </location>
</feature>
<dbReference type="InterPro" id="IPR018490">
    <property type="entry name" value="cNMP-bd_dom_sf"/>
</dbReference>
<feature type="transmembrane region" description="Helical" evidence="6">
    <location>
        <begin position="176"/>
        <end position="196"/>
    </location>
</feature>
<accession>A0ABN6RQ43</accession>
<feature type="transmembrane region" description="Helical" evidence="6">
    <location>
        <begin position="352"/>
        <end position="371"/>
    </location>
</feature>
<gene>
    <name evidence="9" type="ORF">JCM14722_04630</name>
</gene>
<comment type="subcellular location">
    <subcellularLocation>
        <location evidence="1">Membrane</location>
        <topology evidence="1">Multi-pass membrane protein</topology>
    </subcellularLocation>
</comment>
<evidence type="ECO:0000313" key="9">
    <source>
        <dbReference type="EMBL" id="BDQ32921.1"/>
    </source>
</evidence>
<dbReference type="InterPro" id="IPR014710">
    <property type="entry name" value="RmlC-like_jellyroll"/>
</dbReference>
<protein>
    <submittedName>
        <fullName evidence="9">Sulfate permease</fullName>
    </submittedName>
</protein>
<dbReference type="PANTHER" id="PTHR43310">
    <property type="entry name" value="SULFATE TRANSPORTER YBAR-RELATED"/>
    <property type="match status" value="1"/>
</dbReference>
<feature type="transmembrane region" description="Helical" evidence="6">
    <location>
        <begin position="233"/>
        <end position="256"/>
    </location>
</feature>
<dbReference type="InterPro" id="IPR002645">
    <property type="entry name" value="STAS_dom"/>
</dbReference>
<dbReference type="PROSITE" id="PS50042">
    <property type="entry name" value="CNMP_BINDING_3"/>
    <property type="match status" value="1"/>
</dbReference>
<dbReference type="SUPFAM" id="SSF52091">
    <property type="entry name" value="SpoIIaa-like"/>
    <property type="match status" value="1"/>
</dbReference>
<feature type="transmembrane region" description="Helical" evidence="6">
    <location>
        <begin position="378"/>
        <end position="397"/>
    </location>
</feature>
<dbReference type="Pfam" id="PF00916">
    <property type="entry name" value="Sulfate_transp"/>
    <property type="match status" value="1"/>
</dbReference>
<evidence type="ECO:0000256" key="6">
    <source>
        <dbReference type="SAM" id="Phobius"/>
    </source>
</evidence>
<dbReference type="SUPFAM" id="SSF51206">
    <property type="entry name" value="cAMP-binding domain-like"/>
    <property type="match status" value="1"/>
</dbReference>
<dbReference type="Pfam" id="PF00027">
    <property type="entry name" value="cNMP_binding"/>
    <property type="match status" value="1"/>
</dbReference>
<feature type="transmembrane region" description="Helical" evidence="6">
    <location>
        <begin position="268"/>
        <end position="290"/>
    </location>
</feature>
<dbReference type="InterPro" id="IPR011547">
    <property type="entry name" value="SLC26A/SulP_dom"/>
</dbReference>
<evidence type="ECO:0000259" key="8">
    <source>
        <dbReference type="PROSITE" id="PS50801"/>
    </source>
</evidence>
<dbReference type="RefSeq" id="WP_264982980.1">
    <property type="nucleotide sequence ID" value="NZ_AP026708.1"/>
</dbReference>
<proteinExistence type="predicted"/>
<keyword evidence="4 6" id="KW-0472">Membrane</keyword>
<feature type="transmembrane region" description="Helical" evidence="6">
    <location>
        <begin position="576"/>
        <end position="600"/>
    </location>
</feature>
<dbReference type="PANTHER" id="PTHR43310:SF1">
    <property type="entry name" value="SULFATE TRANSPORTER YBAR-RELATED"/>
    <property type="match status" value="1"/>
</dbReference>
<feature type="transmembrane region" description="Helical" evidence="6">
    <location>
        <begin position="302"/>
        <end position="323"/>
    </location>
</feature>
<dbReference type="InterPro" id="IPR052706">
    <property type="entry name" value="Membrane-Transporter-like"/>
</dbReference>